<accession>A0A9W7T3R8</accession>
<keyword evidence="2" id="KW-0732">Signal</keyword>
<evidence type="ECO:0000256" key="2">
    <source>
        <dbReference type="SAM" id="SignalP"/>
    </source>
</evidence>
<keyword evidence="5" id="KW-1185">Reference proteome</keyword>
<dbReference type="Gene3D" id="2.60.40.10">
    <property type="entry name" value="Immunoglobulins"/>
    <property type="match status" value="2"/>
</dbReference>
<dbReference type="AlphaFoldDB" id="A0A9W7T3R8"/>
<feature type="domain" description="Immunoglobulin" evidence="3">
    <location>
        <begin position="131"/>
        <end position="232"/>
    </location>
</feature>
<feature type="chain" id="PRO_5040874779" description="Immunoglobulin domain-containing protein" evidence="2">
    <location>
        <begin position="16"/>
        <end position="284"/>
    </location>
</feature>
<dbReference type="PANTHER" id="PTHR21063">
    <property type="entry name" value="LFA-3"/>
    <property type="match status" value="1"/>
</dbReference>
<keyword evidence="1" id="KW-0472">Membrane</keyword>
<feature type="signal peptide" evidence="2">
    <location>
        <begin position="1"/>
        <end position="15"/>
    </location>
</feature>
<reference evidence="4" key="1">
    <citation type="submission" date="2021-02" db="EMBL/GenBank/DDBJ databases">
        <title>Comparative genomics reveals that relaxation of natural selection precedes convergent phenotypic evolution of cavefish.</title>
        <authorList>
            <person name="Peng Z."/>
        </authorList>
    </citation>
    <scope>NUCLEOTIDE SEQUENCE</scope>
    <source>
        <tissue evidence="4">Muscle</tissue>
    </source>
</reference>
<proteinExistence type="predicted"/>
<dbReference type="Proteomes" id="UP001059041">
    <property type="component" value="Linkage Group LG25"/>
</dbReference>
<feature type="domain" description="Immunoglobulin" evidence="3">
    <location>
        <begin position="17"/>
        <end position="118"/>
    </location>
</feature>
<dbReference type="InterPro" id="IPR036179">
    <property type="entry name" value="Ig-like_dom_sf"/>
</dbReference>
<keyword evidence="1" id="KW-1133">Transmembrane helix</keyword>
<name>A0A9W7T3R8_TRIRA</name>
<evidence type="ECO:0000259" key="3">
    <source>
        <dbReference type="SMART" id="SM00409"/>
    </source>
</evidence>
<feature type="transmembrane region" description="Helical" evidence="1">
    <location>
        <begin position="242"/>
        <end position="267"/>
    </location>
</feature>
<dbReference type="EMBL" id="JAFHDT010000025">
    <property type="protein sequence ID" value="KAI7790993.1"/>
    <property type="molecule type" value="Genomic_DNA"/>
</dbReference>
<keyword evidence="1" id="KW-0812">Transmembrane</keyword>
<gene>
    <name evidence="4" type="ORF">IRJ41_006557</name>
</gene>
<dbReference type="InterPro" id="IPR013106">
    <property type="entry name" value="Ig_V-set"/>
</dbReference>
<protein>
    <recommendedName>
        <fullName evidence="3">Immunoglobulin domain-containing protein</fullName>
    </recommendedName>
</protein>
<organism evidence="4 5">
    <name type="scientific">Triplophysa rosa</name>
    <name type="common">Cave loach</name>
    <dbReference type="NCBI Taxonomy" id="992332"/>
    <lineage>
        <taxon>Eukaryota</taxon>
        <taxon>Metazoa</taxon>
        <taxon>Chordata</taxon>
        <taxon>Craniata</taxon>
        <taxon>Vertebrata</taxon>
        <taxon>Euteleostomi</taxon>
        <taxon>Actinopterygii</taxon>
        <taxon>Neopterygii</taxon>
        <taxon>Teleostei</taxon>
        <taxon>Ostariophysi</taxon>
        <taxon>Cypriniformes</taxon>
        <taxon>Nemacheilidae</taxon>
        <taxon>Triplophysa</taxon>
    </lineage>
</organism>
<evidence type="ECO:0000256" key="1">
    <source>
        <dbReference type="SAM" id="Phobius"/>
    </source>
</evidence>
<evidence type="ECO:0000313" key="5">
    <source>
        <dbReference type="Proteomes" id="UP001059041"/>
    </source>
</evidence>
<dbReference type="PANTHER" id="PTHR21063:SF4">
    <property type="entry name" value="CD48 ANTIGEN-RELATED"/>
    <property type="match status" value="1"/>
</dbReference>
<dbReference type="InterPro" id="IPR013783">
    <property type="entry name" value="Ig-like_fold"/>
</dbReference>
<dbReference type="SMART" id="SM00409">
    <property type="entry name" value="IG"/>
    <property type="match status" value="2"/>
</dbReference>
<evidence type="ECO:0000313" key="4">
    <source>
        <dbReference type="EMBL" id="KAI7790993.1"/>
    </source>
</evidence>
<dbReference type="InterPro" id="IPR003599">
    <property type="entry name" value="Ig_sub"/>
</dbReference>
<sequence>MRNSFILFLVCGVFGDEVKIIVMEGHSVTLHTHLTDMKGVIWIIWSVEEDDLVKVLLVMSEGIIDKDFDDESFRDRLQIDQTGDLTITNIRHKHSGRYEAEITTYTGTTYKTFRVTVFDSPHVISAGAGDVKSVSVSERVSVTLHTDVQTHRDDLILWRFGDEGLLIAKHDKEDNKSSIRDDGMFRDRLKLDPHTGSLTISDVKTTDTGVYKLKISSNNRQTQYKTFSVSFNNIHCCDAVEALMRLVVTAVMGVAAVAAVIVLGYDIRSRRDEHKRKSPETSDE</sequence>
<comment type="caution">
    <text evidence="4">The sequence shown here is derived from an EMBL/GenBank/DDBJ whole genome shotgun (WGS) entry which is preliminary data.</text>
</comment>
<dbReference type="Pfam" id="PF07686">
    <property type="entry name" value="V-set"/>
    <property type="match status" value="1"/>
</dbReference>
<dbReference type="SUPFAM" id="SSF48726">
    <property type="entry name" value="Immunoglobulin"/>
    <property type="match status" value="2"/>
</dbReference>